<gene>
    <name evidence="1" type="ORF">BN2476_490083</name>
</gene>
<reference evidence="1" key="1">
    <citation type="submission" date="2016-12" db="EMBL/GenBank/DDBJ databases">
        <authorList>
            <person name="Moulin L."/>
        </authorList>
    </citation>
    <scope>NUCLEOTIDE SEQUENCE [LARGE SCALE GENOMIC DNA]</scope>
    <source>
        <strain evidence="1">STM 7183</strain>
    </source>
</reference>
<evidence type="ECO:0000313" key="2">
    <source>
        <dbReference type="Proteomes" id="UP000195569"/>
    </source>
</evidence>
<accession>A0A1N7SF30</accession>
<dbReference type="EMBL" id="CYGY02000049">
    <property type="protein sequence ID" value="SIT45971.1"/>
    <property type="molecule type" value="Genomic_DNA"/>
</dbReference>
<protein>
    <submittedName>
        <fullName evidence="1">Uncharacterized protein</fullName>
    </submittedName>
</protein>
<comment type="caution">
    <text evidence="1">The sequence shown here is derived from an EMBL/GenBank/DDBJ whole genome shotgun (WGS) entry which is preliminary data.</text>
</comment>
<organism evidence="1 2">
    <name type="scientific">Paraburkholderia piptadeniae</name>
    <dbReference type="NCBI Taxonomy" id="1701573"/>
    <lineage>
        <taxon>Bacteria</taxon>
        <taxon>Pseudomonadati</taxon>
        <taxon>Pseudomonadota</taxon>
        <taxon>Betaproteobacteria</taxon>
        <taxon>Burkholderiales</taxon>
        <taxon>Burkholderiaceae</taxon>
        <taxon>Paraburkholderia</taxon>
    </lineage>
</organism>
<dbReference type="AlphaFoldDB" id="A0A1N7SF30"/>
<evidence type="ECO:0000313" key="1">
    <source>
        <dbReference type="EMBL" id="SIT45971.1"/>
    </source>
</evidence>
<proteinExistence type="predicted"/>
<keyword evidence="2" id="KW-1185">Reference proteome</keyword>
<name>A0A1N7SF30_9BURK</name>
<sequence length="72" mass="8634">MRTNRFPSWRRRRGSGYARRRSDKPFLLSFNSWFNPSLRERISCLADAHSERDAEYQAVREHFSDAEIVELT</sequence>
<dbReference type="Proteomes" id="UP000195569">
    <property type="component" value="Unassembled WGS sequence"/>
</dbReference>